<reference evidence="3 4" key="1">
    <citation type="submission" date="2019-07" db="EMBL/GenBank/DDBJ databases">
        <title>De Novo Assembly of kiwifruit Actinidia rufa.</title>
        <authorList>
            <person name="Sugita-Konishi S."/>
            <person name="Sato K."/>
            <person name="Mori E."/>
            <person name="Abe Y."/>
            <person name="Kisaki G."/>
            <person name="Hamano K."/>
            <person name="Suezawa K."/>
            <person name="Otani M."/>
            <person name="Fukuda T."/>
            <person name="Manabe T."/>
            <person name="Gomi K."/>
            <person name="Tabuchi M."/>
            <person name="Akimitsu K."/>
            <person name="Kataoka I."/>
        </authorList>
    </citation>
    <scope>NUCLEOTIDE SEQUENCE [LARGE SCALE GENOMIC DNA]</scope>
    <source>
        <strain evidence="4">cv. Fuchu</strain>
    </source>
</reference>
<dbReference type="InterPro" id="IPR036259">
    <property type="entry name" value="MFS_trans_sf"/>
</dbReference>
<keyword evidence="2" id="KW-0472">Membrane</keyword>
<comment type="caution">
    <text evidence="3">The sequence shown here is derived from an EMBL/GenBank/DDBJ whole genome shotgun (WGS) entry which is preliminary data.</text>
</comment>
<dbReference type="OrthoDB" id="1181826at2759"/>
<comment type="similarity">
    <text evidence="1">Belongs to the major facilitator superfamily. Phosphate:H(+) symporter (TC 2.A.1.9) family.</text>
</comment>
<accession>A0A7J0FUV8</accession>
<evidence type="ECO:0000256" key="1">
    <source>
        <dbReference type="ARBA" id="ARBA00044504"/>
    </source>
</evidence>
<feature type="transmembrane region" description="Helical" evidence="2">
    <location>
        <begin position="128"/>
        <end position="150"/>
    </location>
</feature>
<evidence type="ECO:0000256" key="2">
    <source>
        <dbReference type="SAM" id="Phobius"/>
    </source>
</evidence>
<dbReference type="Gene3D" id="1.20.1250.20">
    <property type="entry name" value="MFS general substrate transporter like domains"/>
    <property type="match status" value="1"/>
</dbReference>
<name>A0A7J0FUV8_9ERIC</name>
<sequence length="182" mass="20482">MLLWFYDQGKQQFETLYYKIANWLGGSRSKQYAPIIGIGVSMTFAILCCVTAAKMENGILESIIYALLTNQVGPSRVKYAIHFARGVIGLGNIGGVLSVHEVGRVSERGGSKTSWFQDTLNKSHLDKYYWTLAWLSVVNLGVYILMVAFYRYRKSELVDDQEAPTYDETIGLFEDDALCCCC</sequence>
<evidence type="ECO:0000313" key="3">
    <source>
        <dbReference type="EMBL" id="GFZ02227.1"/>
    </source>
</evidence>
<dbReference type="EMBL" id="BJWL01000015">
    <property type="protein sequence ID" value="GFZ02227.1"/>
    <property type="molecule type" value="Genomic_DNA"/>
</dbReference>
<keyword evidence="2" id="KW-1133">Transmembrane helix</keyword>
<proteinExistence type="inferred from homology"/>
<dbReference type="Proteomes" id="UP000585474">
    <property type="component" value="Unassembled WGS sequence"/>
</dbReference>
<organism evidence="3 4">
    <name type="scientific">Actinidia rufa</name>
    <dbReference type="NCBI Taxonomy" id="165716"/>
    <lineage>
        <taxon>Eukaryota</taxon>
        <taxon>Viridiplantae</taxon>
        <taxon>Streptophyta</taxon>
        <taxon>Embryophyta</taxon>
        <taxon>Tracheophyta</taxon>
        <taxon>Spermatophyta</taxon>
        <taxon>Magnoliopsida</taxon>
        <taxon>eudicotyledons</taxon>
        <taxon>Gunneridae</taxon>
        <taxon>Pentapetalae</taxon>
        <taxon>asterids</taxon>
        <taxon>Ericales</taxon>
        <taxon>Actinidiaceae</taxon>
        <taxon>Actinidia</taxon>
    </lineage>
</organism>
<evidence type="ECO:0000313" key="4">
    <source>
        <dbReference type="Proteomes" id="UP000585474"/>
    </source>
</evidence>
<keyword evidence="2" id="KW-0812">Transmembrane</keyword>
<protein>
    <recommendedName>
        <fullName evidence="5">Major facilitator superfamily protein</fullName>
    </recommendedName>
</protein>
<evidence type="ECO:0008006" key="5">
    <source>
        <dbReference type="Google" id="ProtNLM"/>
    </source>
</evidence>
<feature type="transmembrane region" description="Helical" evidence="2">
    <location>
        <begin position="32"/>
        <end position="53"/>
    </location>
</feature>
<keyword evidence="4" id="KW-1185">Reference proteome</keyword>
<dbReference type="AlphaFoldDB" id="A0A7J0FUV8"/>
<gene>
    <name evidence="3" type="ORF">Acr_15g0008350</name>
</gene>